<feature type="domain" description="NusG-like N-terminal" evidence="2">
    <location>
        <begin position="3"/>
        <end position="52"/>
    </location>
</feature>
<name>A0A7W0C972_9BACT</name>
<evidence type="ECO:0000313" key="3">
    <source>
        <dbReference type="EMBL" id="MBA2881491.1"/>
    </source>
</evidence>
<evidence type="ECO:0000256" key="1">
    <source>
        <dbReference type="ARBA" id="ARBA00023163"/>
    </source>
</evidence>
<sequence>MKIRREKALAGYLADRGIGYFLPMVRRRQSSAKRERYSLLPLFSGYLFFKADDPGRYRVLDPLQDKFANWTV</sequence>
<dbReference type="GO" id="GO:0006354">
    <property type="term" value="P:DNA-templated transcription elongation"/>
    <property type="evidence" value="ECO:0007669"/>
    <property type="project" value="InterPro"/>
</dbReference>
<dbReference type="AlphaFoldDB" id="A0A7W0C972"/>
<proteinExistence type="predicted"/>
<dbReference type="InterPro" id="IPR036735">
    <property type="entry name" value="NGN_dom_sf"/>
</dbReference>
<dbReference type="Gene3D" id="3.30.70.940">
    <property type="entry name" value="NusG, N-terminal domain"/>
    <property type="match status" value="1"/>
</dbReference>
<reference evidence="3 4" key="1">
    <citation type="submission" date="2020-07" db="EMBL/GenBank/DDBJ databases">
        <title>Genomic Encyclopedia of Type Strains, Phase IV (KMG-IV): sequencing the most valuable type-strain genomes for metagenomic binning, comparative biology and taxonomic classification.</title>
        <authorList>
            <person name="Goeker M."/>
        </authorList>
    </citation>
    <scope>NUCLEOTIDE SEQUENCE [LARGE SCALE GENOMIC DNA]</scope>
    <source>
        <strain evidence="3 4">DSM 17721</strain>
    </source>
</reference>
<gene>
    <name evidence="3" type="ORF">HNR65_001818</name>
</gene>
<comment type="caution">
    <text evidence="3">The sequence shown here is derived from an EMBL/GenBank/DDBJ whole genome shotgun (WGS) entry which is preliminary data.</text>
</comment>
<dbReference type="EMBL" id="JACDUS010000004">
    <property type="protein sequence ID" value="MBA2881491.1"/>
    <property type="molecule type" value="Genomic_DNA"/>
</dbReference>
<keyword evidence="1" id="KW-0804">Transcription</keyword>
<organism evidence="3 4">
    <name type="scientific">Desulfosalsimonas propionicica</name>
    <dbReference type="NCBI Taxonomy" id="332175"/>
    <lineage>
        <taxon>Bacteria</taxon>
        <taxon>Pseudomonadati</taxon>
        <taxon>Thermodesulfobacteriota</taxon>
        <taxon>Desulfobacteria</taxon>
        <taxon>Desulfobacterales</taxon>
        <taxon>Desulfosalsimonadaceae</taxon>
        <taxon>Desulfosalsimonas</taxon>
    </lineage>
</organism>
<dbReference type="InterPro" id="IPR006645">
    <property type="entry name" value="NGN-like_dom"/>
</dbReference>
<dbReference type="Pfam" id="PF02357">
    <property type="entry name" value="NusG"/>
    <property type="match status" value="1"/>
</dbReference>
<dbReference type="SUPFAM" id="SSF82679">
    <property type="entry name" value="N-utilization substance G protein NusG, N-terminal domain"/>
    <property type="match status" value="1"/>
</dbReference>
<evidence type="ECO:0000259" key="2">
    <source>
        <dbReference type="Pfam" id="PF02357"/>
    </source>
</evidence>
<evidence type="ECO:0000313" key="4">
    <source>
        <dbReference type="Proteomes" id="UP000525298"/>
    </source>
</evidence>
<keyword evidence="4" id="KW-1185">Reference proteome</keyword>
<accession>A0A7W0C972</accession>
<dbReference type="Proteomes" id="UP000525298">
    <property type="component" value="Unassembled WGS sequence"/>
</dbReference>
<protein>
    <recommendedName>
        <fullName evidence="2">NusG-like N-terminal domain-containing protein</fullName>
    </recommendedName>
</protein>